<dbReference type="PANTHER" id="PTHR37539">
    <property type="entry name" value="SECRETED PROTEIN-RELATED"/>
    <property type="match status" value="1"/>
</dbReference>
<feature type="region of interest" description="Disordered" evidence="1">
    <location>
        <begin position="399"/>
        <end position="418"/>
    </location>
</feature>
<dbReference type="InterPro" id="IPR037473">
    <property type="entry name" value="Lcp-like"/>
</dbReference>
<keyword evidence="3" id="KW-0560">Oxidoreductase</keyword>
<comment type="caution">
    <text evidence="3">The sequence shown here is derived from an EMBL/GenBank/DDBJ whole genome shotgun (WGS) entry which is preliminary data.</text>
</comment>
<evidence type="ECO:0000256" key="1">
    <source>
        <dbReference type="SAM" id="MobiDB-lite"/>
    </source>
</evidence>
<dbReference type="Proteomes" id="UP001172702">
    <property type="component" value="Unassembled WGS sequence"/>
</dbReference>
<keyword evidence="4" id="KW-1185">Reference proteome</keyword>
<feature type="compositionally biased region" description="Basic and acidic residues" evidence="1">
    <location>
        <begin position="399"/>
        <end position="412"/>
    </location>
</feature>
<dbReference type="RefSeq" id="WP_301162577.1">
    <property type="nucleotide sequence ID" value="NZ_JAUHTB010000010.1"/>
</dbReference>
<name>A0ABT8H2Y1_9ACTN</name>
<feature type="region of interest" description="Disordered" evidence="1">
    <location>
        <begin position="1"/>
        <end position="34"/>
    </location>
</feature>
<protein>
    <submittedName>
        <fullName evidence="3">Oxygenase MpaB family protein</fullName>
        <ecNumber evidence="3">1.-.-.-</ecNumber>
    </submittedName>
</protein>
<organism evidence="3 4">
    <name type="scientific">Dietzia maris</name>
    <dbReference type="NCBI Taxonomy" id="37915"/>
    <lineage>
        <taxon>Bacteria</taxon>
        <taxon>Bacillati</taxon>
        <taxon>Actinomycetota</taxon>
        <taxon>Actinomycetes</taxon>
        <taxon>Mycobacteriales</taxon>
        <taxon>Dietziaceae</taxon>
        <taxon>Dietzia</taxon>
    </lineage>
</organism>
<reference evidence="3 4" key="1">
    <citation type="submission" date="2023-07" db="EMBL/GenBank/DDBJ databases">
        <title>Strategy for survival of the halotoleranting strain Dietzia MX2 from the Yakshinskoe mineral salts deposit.</title>
        <authorList>
            <person name="Kharitonova M.A."/>
            <person name="Kupriyanova-Ashina F.G."/>
            <person name="Shakirov T.R."/>
            <person name="Vafina M.S."/>
            <person name="Ilinskaya O.N."/>
        </authorList>
    </citation>
    <scope>NUCLEOTIDE SEQUENCE [LARGE SCALE GENOMIC DNA]</scope>
    <source>
        <strain evidence="3 4">MX2</strain>
    </source>
</reference>
<dbReference type="PANTHER" id="PTHR37539:SF1">
    <property type="entry name" value="ER-BOUND OXYGENASE MPAB_MPAB'_RUBBER OXYGENASE CATALYTIC DOMAIN-CONTAINING PROTEIN"/>
    <property type="match status" value="1"/>
</dbReference>
<gene>
    <name evidence="3" type="ORF">QYF62_09520</name>
</gene>
<evidence type="ECO:0000313" key="4">
    <source>
        <dbReference type="Proteomes" id="UP001172702"/>
    </source>
</evidence>
<feature type="domain" description="ER-bound oxygenase mpaB/mpaB'/Rubber oxygenase catalytic" evidence="2">
    <location>
        <begin position="173"/>
        <end position="371"/>
    </location>
</feature>
<proteinExistence type="predicted"/>
<dbReference type="EC" id="1.-.-.-" evidence="3"/>
<dbReference type="InterPro" id="IPR018713">
    <property type="entry name" value="MPAB/Lcp_cat_dom"/>
</dbReference>
<accession>A0ABT8H2Y1</accession>
<dbReference type="EMBL" id="JAUHTB010000010">
    <property type="protein sequence ID" value="MDN4506294.1"/>
    <property type="molecule type" value="Genomic_DNA"/>
</dbReference>
<evidence type="ECO:0000259" key="2">
    <source>
        <dbReference type="Pfam" id="PF09995"/>
    </source>
</evidence>
<evidence type="ECO:0000313" key="3">
    <source>
        <dbReference type="EMBL" id="MDN4506294.1"/>
    </source>
</evidence>
<dbReference type="Pfam" id="PF09995">
    <property type="entry name" value="MPAB_Lcp_cat"/>
    <property type="match status" value="1"/>
</dbReference>
<sequence>MTAAPERPTTATGSPAGEPAPPYPTRFREAEDRSRRIGRTLKAVARVDEVDEQLMDRLGRGYLERDELGNRLAAAMRLRSGEPGAVSRRRLDEALTTGTAGLPEDTAPVLREYIARLEDTPDWVDWARIERGQKVYLRLGQNAADILLQLSLIGGYRFGGPTDLLVATGGLTGNTTLRRLAETSHWTMSLSIPDGLRPGGEAWRLTGHVRAMHAVVNHAMEPRWDTGHWGLPINQSDLASTLGLFDAVVLLGVRTLGVPVSRNDSDAVMHMWRYVGWLMGVADHYLVEGERERHRVNYHILLSQAGLSEAGPKLTQALVESQRRRHRSGPLPRLRARVGHERLLSMLTVLLGPESMREFGLPVRPPWAHAYLVPLNTLRYRTPWGRARLESWGEKVRARERKETFGDSRPDIGRPATT</sequence>
<dbReference type="GO" id="GO:0016491">
    <property type="term" value="F:oxidoreductase activity"/>
    <property type="evidence" value="ECO:0007669"/>
    <property type="project" value="UniProtKB-KW"/>
</dbReference>